<protein>
    <submittedName>
        <fullName evidence="2">Fasciclin domain-containing protein</fullName>
    </submittedName>
</protein>
<comment type="caution">
    <text evidence="2">The sequence shown here is derived from an EMBL/GenBank/DDBJ whole genome shotgun (WGS) entry which is preliminary data.</text>
</comment>
<dbReference type="PANTHER" id="PTHR10900:SF77">
    <property type="entry name" value="FI19380P1"/>
    <property type="match status" value="1"/>
</dbReference>
<dbReference type="AlphaFoldDB" id="A0A8J7IQZ7"/>
<accession>A0A8J7IQZ7</accession>
<dbReference type="InterPro" id="IPR036378">
    <property type="entry name" value="FAS1_dom_sf"/>
</dbReference>
<evidence type="ECO:0000313" key="3">
    <source>
        <dbReference type="Proteomes" id="UP000619079"/>
    </source>
</evidence>
<dbReference type="Proteomes" id="UP000619079">
    <property type="component" value="Unassembled WGS sequence"/>
</dbReference>
<feature type="domain" description="FAS1" evidence="1">
    <location>
        <begin position="186"/>
        <end position="337"/>
    </location>
</feature>
<dbReference type="EMBL" id="JAELVR010000006">
    <property type="protein sequence ID" value="MBJ6372016.1"/>
    <property type="molecule type" value="Genomic_DNA"/>
</dbReference>
<reference evidence="2" key="1">
    <citation type="submission" date="2020-12" db="EMBL/GenBank/DDBJ databases">
        <title>Sedimentitalea sp. nov., isolated from sand in Incheon.</title>
        <authorList>
            <person name="Kim W."/>
        </authorList>
    </citation>
    <scope>NUCLEOTIDE SEQUENCE</scope>
    <source>
        <strain evidence="2">CAU 1593</strain>
    </source>
</reference>
<dbReference type="Pfam" id="PF00353">
    <property type="entry name" value="HemolysinCabind"/>
    <property type="match status" value="1"/>
</dbReference>
<dbReference type="InterPro" id="IPR000782">
    <property type="entry name" value="FAS1_domain"/>
</dbReference>
<dbReference type="Gene3D" id="2.30.180.10">
    <property type="entry name" value="FAS1 domain"/>
    <property type="match status" value="2"/>
</dbReference>
<dbReference type="SUPFAM" id="SSF51120">
    <property type="entry name" value="beta-Roll"/>
    <property type="match status" value="1"/>
</dbReference>
<dbReference type="PROSITE" id="PS00330">
    <property type="entry name" value="HEMOLYSIN_CALCIUM"/>
    <property type="match status" value="1"/>
</dbReference>
<dbReference type="SMART" id="SM00554">
    <property type="entry name" value="FAS1"/>
    <property type="match status" value="2"/>
</dbReference>
<dbReference type="GO" id="GO:0005509">
    <property type="term" value="F:calcium ion binding"/>
    <property type="evidence" value="ECO:0007669"/>
    <property type="project" value="InterPro"/>
</dbReference>
<dbReference type="PRINTS" id="PR00313">
    <property type="entry name" value="CABNDNGRPT"/>
</dbReference>
<proteinExistence type="predicted"/>
<dbReference type="Pfam" id="PF02469">
    <property type="entry name" value="Fasciclin"/>
    <property type="match status" value="2"/>
</dbReference>
<name>A0A8J7IQZ7_9RHOB</name>
<organism evidence="2 3">
    <name type="scientific">Sedimentitalea arenosa</name>
    <dbReference type="NCBI Taxonomy" id="2798803"/>
    <lineage>
        <taxon>Bacteria</taxon>
        <taxon>Pseudomonadati</taxon>
        <taxon>Pseudomonadota</taxon>
        <taxon>Alphaproteobacteria</taxon>
        <taxon>Rhodobacterales</taxon>
        <taxon>Paracoccaceae</taxon>
        <taxon>Sedimentitalea</taxon>
    </lineage>
</organism>
<dbReference type="InterPro" id="IPR001343">
    <property type="entry name" value="Hemolysn_Ca-bd"/>
</dbReference>
<dbReference type="InterPro" id="IPR018511">
    <property type="entry name" value="Hemolysin-typ_Ca-bd_CS"/>
</dbReference>
<dbReference type="SUPFAM" id="SSF82153">
    <property type="entry name" value="FAS1 domain"/>
    <property type="match status" value="2"/>
</dbReference>
<keyword evidence="3" id="KW-1185">Reference proteome</keyword>
<evidence type="ECO:0000259" key="1">
    <source>
        <dbReference type="PROSITE" id="PS50213"/>
    </source>
</evidence>
<dbReference type="InterPro" id="IPR011049">
    <property type="entry name" value="Serralysin-like_metalloprot_C"/>
</dbReference>
<dbReference type="Gene3D" id="2.150.10.10">
    <property type="entry name" value="Serralysin-like metalloprotease, C-terminal"/>
    <property type="match status" value="1"/>
</dbReference>
<dbReference type="PROSITE" id="PS50213">
    <property type="entry name" value="FAS1"/>
    <property type="match status" value="2"/>
</dbReference>
<dbReference type="GO" id="GO:0005615">
    <property type="term" value="C:extracellular space"/>
    <property type="evidence" value="ECO:0007669"/>
    <property type="project" value="TreeGrafter"/>
</dbReference>
<evidence type="ECO:0000313" key="2">
    <source>
        <dbReference type="EMBL" id="MBJ6372016.1"/>
    </source>
</evidence>
<dbReference type="RefSeq" id="WP_199024883.1">
    <property type="nucleotide sequence ID" value="NZ_JAELVR010000006.1"/>
</dbReference>
<dbReference type="PANTHER" id="PTHR10900">
    <property type="entry name" value="PERIOSTIN-RELATED"/>
    <property type="match status" value="1"/>
</dbReference>
<feature type="domain" description="FAS1" evidence="1">
    <location>
        <begin position="24"/>
        <end position="175"/>
    </location>
</feature>
<dbReference type="InterPro" id="IPR050904">
    <property type="entry name" value="Adhesion/Biosynth-related"/>
</dbReference>
<sequence>MSFFSFLSDLLNKIFPPAPDPVPTLSIGEIAAANENFDILEAALGATGLDAVFTAPGDFTVFAPTDAAFIELASNTLGLDVAGKSDAEIAGLLVGALGTETLSDVLKYHVRDGAATVSQLQDQGTVATLLPGASFDVNGTTLVDADPEVENPDFITGLTNIGATNGVIQAIDRVLLPIDVQEAMLRPTIADVAESNDSFEVLDAALKATGLDAVVDDRDASFTVFAPTDDAFRKLADDLDLDVSHLADADIAGALVGALGATLVTDVLLYHVKAGGATLAELQDTRLVDTALEGAKLGIDGTELVDADPEIANASFISGLTDISTANGEIQAIDRVLIPLDLPKVESQHEFGTRKDDILFGGGENDFLFGRKGADIIVGGAGDDYMIGGRGKDLLVDGAGDDRFVGGLGADSFDFTDLSGKNVVRDFFFRDELILSKDDFADAQAVLDSAVSTKRGLKIETDDASIMLRNVHSLDENDFVLV</sequence>
<gene>
    <name evidence="2" type="ORF">JF290_10805</name>
</gene>